<dbReference type="AlphaFoldDB" id="A0A1D1UKV5"/>
<gene>
    <name evidence="1" type="primary">RvY_02768-1</name>
    <name evidence="1" type="synonym">RvY_02768.1</name>
    <name evidence="1" type="ORF">RvY_02768</name>
</gene>
<name>A0A1D1UKV5_RAMVA</name>
<accession>A0A1D1UKV5</accession>
<evidence type="ECO:0000313" key="1">
    <source>
        <dbReference type="EMBL" id="GAU90339.1"/>
    </source>
</evidence>
<organism evidence="1 2">
    <name type="scientific">Ramazzottius varieornatus</name>
    <name type="common">Water bear</name>
    <name type="synonym">Tardigrade</name>
    <dbReference type="NCBI Taxonomy" id="947166"/>
    <lineage>
        <taxon>Eukaryota</taxon>
        <taxon>Metazoa</taxon>
        <taxon>Ecdysozoa</taxon>
        <taxon>Tardigrada</taxon>
        <taxon>Eutardigrada</taxon>
        <taxon>Parachela</taxon>
        <taxon>Hypsibioidea</taxon>
        <taxon>Ramazzottiidae</taxon>
        <taxon>Ramazzottius</taxon>
    </lineage>
</organism>
<dbReference type="Proteomes" id="UP000186922">
    <property type="component" value="Unassembled WGS sequence"/>
</dbReference>
<evidence type="ECO:0000313" key="2">
    <source>
        <dbReference type="Proteomes" id="UP000186922"/>
    </source>
</evidence>
<reference evidence="1 2" key="1">
    <citation type="journal article" date="2016" name="Nat. Commun.">
        <title>Extremotolerant tardigrade genome and improved radiotolerance of human cultured cells by tardigrade-unique protein.</title>
        <authorList>
            <person name="Hashimoto T."/>
            <person name="Horikawa D.D."/>
            <person name="Saito Y."/>
            <person name="Kuwahara H."/>
            <person name="Kozuka-Hata H."/>
            <person name="Shin-I T."/>
            <person name="Minakuchi Y."/>
            <person name="Ohishi K."/>
            <person name="Motoyama A."/>
            <person name="Aizu T."/>
            <person name="Enomoto A."/>
            <person name="Kondo K."/>
            <person name="Tanaka S."/>
            <person name="Hara Y."/>
            <person name="Koshikawa S."/>
            <person name="Sagara H."/>
            <person name="Miura T."/>
            <person name="Yokobori S."/>
            <person name="Miyagawa K."/>
            <person name="Suzuki Y."/>
            <person name="Kubo T."/>
            <person name="Oyama M."/>
            <person name="Kohara Y."/>
            <person name="Fujiyama A."/>
            <person name="Arakawa K."/>
            <person name="Katayama T."/>
            <person name="Toyoda A."/>
            <person name="Kunieda T."/>
        </authorList>
    </citation>
    <scope>NUCLEOTIDE SEQUENCE [LARGE SCALE GENOMIC DNA]</scope>
    <source>
        <strain evidence="1 2">YOKOZUNA-1</strain>
    </source>
</reference>
<comment type="caution">
    <text evidence="1">The sequence shown here is derived from an EMBL/GenBank/DDBJ whole genome shotgun (WGS) entry which is preliminary data.</text>
</comment>
<keyword evidence="2" id="KW-1185">Reference proteome</keyword>
<sequence length="90" mass="10160">MQDLETLIIWEIKTGAKTSKVQRRMISPSEPDDSNIAADTDKFVSGNTVCNLTVGDPMVTMRSGRYRCVVNKEVVRVYELHLKERKSANS</sequence>
<proteinExistence type="predicted"/>
<dbReference type="EMBL" id="BDGG01000001">
    <property type="protein sequence ID" value="GAU90339.1"/>
    <property type="molecule type" value="Genomic_DNA"/>
</dbReference>
<protein>
    <submittedName>
        <fullName evidence="1">Uncharacterized protein</fullName>
    </submittedName>
</protein>